<dbReference type="InterPro" id="IPR045069">
    <property type="entry name" value="MATE_euk"/>
</dbReference>
<feature type="repeat" description="PPR" evidence="8">
    <location>
        <begin position="658"/>
        <end position="692"/>
    </location>
</feature>
<dbReference type="EMBL" id="QGKV02000832">
    <property type="protein sequence ID" value="KAF3547591.1"/>
    <property type="molecule type" value="Genomic_DNA"/>
</dbReference>
<dbReference type="CDD" id="cd13132">
    <property type="entry name" value="MATE_eukaryotic"/>
    <property type="match status" value="1"/>
</dbReference>
<feature type="transmembrane region" description="Helical" evidence="9">
    <location>
        <begin position="435"/>
        <end position="460"/>
    </location>
</feature>
<feature type="transmembrane region" description="Helical" evidence="9">
    <location>
        <begin position="72"/>
        <end position="95"/>
    </location>
</feature>
<proteinExistence type="inferred from homology"/>
<dbReference type="PROSITE" id="PS51375">
    <property type="entry name" value="PPR"/>
    <property type="match status" value="1"/>
</dbReference>
<gene>
    <name evidence="10" type="ORF">DY000_02001810</name>
</gene>
<dbReference type="Proteomes" id="UP000266723">
    <property type="component" value="Unassembled WGS sequence"/>
</dbReference>
<comment type="caution">
    <text evidence="10">The sequence shown here is derived from an EMBL/GenBank/DDBJ whole genome shotgun (WGS) entry which is preliminary data.</text>
</comment>
<feature type="transmembrane region" description="Helical" evidence="9">
    <location>
        <begin position="252"/>
        <end position="272"/>
    </location>
</feature>
<comment type="similarity">
    <text evidence="2 9">Belongs to the multi antimicrobial extrusion (MATE) (TC 2.A.66.1) family.</text>
</comment>
<keyword evidence="11" id="KW-1185">Reference proteome</keyword>
<dbReference type="InterPro" id="IPR002528">
    <property type="entry name" value="MATE_fam"/>
</dbReference>
<evidence type="ECO:0000256" key="3">
    <source>
        <dbReference type="ARBA" id="ARBA00022448"/>
    </source>
</evidence>
<feature type="transmembrane region" description="Helical" evidence="9">
    <location>
        <begin position="179"/>
        <end position="202"/>
    </location>
</feature>
<feature type="transmembrane region" description="Helical" evidence="9">
    <location>
        <begin position="407"/>
        <end position="429"/>
    </location>
</feature>
<evidence type="ECO:0000313" key="11">
    <source>
        <dbReference type="Proteomes" id="UP000266723"/>
    </source>
</evidence>
<dbReference type="NCBIfam" id="TIGR00756">
    <property type="entry name" value="PPR"/>
    <property type="match status" value="1"/>
</dbReference>
<feature type="transmembrane region" description="Helical" evidence="9">
    <location>
        <begin position="35"/>
        <end position="60"/>
    </location>
</feature>
<comment type="subcellular location">
    <subcellularLocation>
        <location evidence="1">Membrane</location>
        <topology evidence="1">Multi-pass membrane protein</topology>
    </subcellularLocation>
</comment>
<reference evidence="10 11" key="1">
    <citation type="journal article" date="2020" name="BMC Genomics">
        <title>Intraspecific diversification of the crop wild relative Brassica cretica Lam. using demographic model selection.</title>
        <authorList>
            <person name="Kioukis A."/>
            <person name="Michalopoulou V.A."/>
            <person name="Briers L."/>
            <person name="Pirintsos S."/>
            <person name="Studholme D.J."/>
            <person name="Pavlidis P."/>
            <person name="Sarris P.F."/>
        </authorList>
    </citation>
    <scope>NUCLEOTIDE SEQUENCE [LARGE SCALE GENOMIC DNA]</scope>
    <source>
        <strain evidence="11">cv. PFS-1207/04</strain>
    </source>
</reference>
<feature type="transmembrane region" description="Helical" evidence="9">
    <location>
        <begin position="145"/>
        <end position="167"/>
    </location>
</feature>
<dbReference type="PANTHER" id="PTHR11206">
    <property type="entry name" value="MULTIDRUG RESISTANCE PROTEIN"/>
    <property type="match status" value="1"/>
</dbReference>
<organism evidence="10 11">
    <name type="scientific">Brassica cretica</name>
    <name type="common">Mustard</name>
    <dbReference type="NCBI Taxonomy" id="69181"/>
    <lineage>
        <taxon>Eukaryota</taxon>
        <taxon>Viridiplantae</taxon>
        <taxon>Streptophyta</taxon>
        <taxon>Embryophyta</taxon>
        <taxon>Tracheophyta</taxon>
        <taxon>Spermatophyta</taxon>
        <taxon>Magnoliopsida</taxon>
        <taxon>eudicotyledons</taxon>
        <taxon>Gunneridae</taxon>
        <taxon>Pentapetalae</taxon>
        <taxon>rosids</taxon>
        <taxon>malvids</taxon>
        <taxon>Brassicales</taxon>
        <taxon>Brassicaceae</taxon>
        <taxon>Brassiceae</taxon>
        <taxon>Brassica</taxon>
    </lineage>
</organism>
<dbReference type="InterPro" id="IPR002885">
    <property type="entry name" value="PPR_rpt"/>
</dbReference>
<evidence type="ECO:0000313" key="10">
    <source>
        <dbReference type="EMBL" id="KAF3547591.1"/>
    </source>
</evidence>
<evidence type="ECO:0000256" key="1">
    <source>
        <dbReference type="ARBA" id="ARBA00004141"/>
    </source>
</evidence>
<accession>A0ABQ7C7G5</accession>
<dbReference type="Gene3D" id="1.25.40.10">
    <property type="entry name" value="Tetratricopeptide repeat domain"/>
    <property type="match status" value="2"/>
</dbReference>
<feature type="transmembrane region" description="Helical" evidence="9">
    <location>
        <begin position="115"/>
        <end position="133"/>
    </location>
</feature>
<evidence type="ECO:0000256" key="6">
    <source>
        <dbReference type="ARBA" id="ARBA00022989"/>
    </source>
</evidence>
<evidence type="ECO:0000256" key="8">
    <source>
        <dbReference type="PROSITE-ProRule" id="PRU00708"/>
    </source>
</evidence>
<protein>
    <recommendedName>
        <fullName evidence="9">Protein DETOXIFICATION</fullName>
    </recommendedName>
    <alternativeName>
        <fullName evidence="9">Multidrug and toxic compound extrusion protein</fullName>
    </alternativeName>
</protein>
<dbReference type="Pfam" id="PF01554">
    <property type="entry name" value="MatE"/>
    <property type="match status" value="2"/>
</dbReference>
<keyword evidence="7 9" id="KW-0472">Membrane</keyword>
<evidence type="ECO:0000256" key="2">
    <source>
        <dbReference type="ARBA" id="ARBA00010199"/>
    </source>
</evidence>
<feature type="transmembrane region" description="Helical" evidence="9">
    <location>
        <begin position="336"/>
        <end position="357"/>
    </location>
</feature>
<feature type="transmembrane region" description="Helical" evidence="9">
    <location>
        <begin position="292"/>
        <end position="315"/>
    </location>
</feature>
<name>A0ABQ7C7G5_BRACR</name>
<evidence type="ECO:0000256" key="9">
    <source>
        <dbReference type="RuleBase" id="RU004914"/>
    </source>
</evidence>
<dbReference type="NCBIfam" id="TIGR00797">
    <property type="entry name" value="matE"/>
    <property type="match status" value="1"/>
</dbReference>
<keyword evidence="4 9" id="KW-0812">Transmembrane</keyword>
<evidence type="ECO:0000256" key="4">
    <source>
        <dbReference type="ARBA" id="ARBA00022692"/>
    </source>
</evidence>
<evidence type="ECO:0000256" key="5">
    <source>
        <dbReference type="ARBA" id="ARBA00022737"/>
    </source>
</evidence>
<keyword evidence="3" id="KW-0813">Transport</keyword>
<dbReference type="Pfam" id="PF01535">
    <property type="entry name" value="PPR"/>
    <property type="match status" value="1"/>
</dbReference>
<sequence>MQSERDEVLTLSWPLIGGNEKSSSSGIKVEVKKQLWLAGPLIAVSLLQFCLQVISVMFVGHLGSLPLSAASVATSFASVTGFSFLMGTASALDTVCGQSYGAKMYGMLGIQMQRAMFVLTLYSIPLSIVWANTEHFLVFFGLDKSIAYLSGSYAKFMIPSIFAYGILQCINRFLQAQNNVFPVVLCSGVTTCLHVILCWVLVLKSGLGFKGAAVANSISYWLNVILLACYVKFSPSCSLTWTGFSKEALRDIIPFMKLAIPSALMVCLEMWSFELLVLSSGLLPNPVLETSVLSICLNTSGTIWMIPFGLGGAASTRVSNELGAGNAKVAKRAVRVVLSIAILESTLVGSVMILIRKIWGFAYSSDPKVVTYVASMMPILAIGHLLDSVQSVFSGVARGCGWQKIGAFVNLGSYYFVGVPLGLLLGFHFHLGGRGLWLGIICALVIQGVSLSVITFFTNWEEEVKKATSRAEGAKDHAAENESIIGFYNVLCICKSRRFVLRVSESLILQFAMMRKTCSRIVRFSTPYFRWGSQISSRCFSSRGQSHDLTTKITTSSLRDVFTRPTWQQSQIFVQCKRVSSHASDDHGSVTVETLDALCKEGRVLEAVEAVQILKNKGYVVDLPRLLGLAKLCGETAVLEEAKVVHDFINGSVSTPLNVASHNTILKMYCDCESTEDALNVFKEMSERNSETGCVMMRYLAKNGDGELAIDMFTRFKKEVNKPDKEIFKAVFFVCASLGDSNEGLLHFESMYKDYGIIPSMEDYVSLTEMLAACGHLEEALEFVETMTVEPSVEVWETLMNLCWVHGDVELGDRLAELVKKLDATRMNNEGLVAEKASDSTKEMMRALKRRLYPEKIGRRTHEFKAGDT</sequence>
<dbReference type="InterPro" id="IPR011990">
    <property type="entry name" value="TPR-like_helical_dom_sf"/>
</dbReference>
<feature type="transmembrane region" description="Helical" evidence="9">
    <location>
        <begin position="369"/>
        <end position="386"/>
    </location>
</feature>
<evidence type="ECO:0000256" key="7">
    <source>
        <dbReference type="ARBA" id="ARBA00023136"/>
    </source>
</evidence>
<keyword evidence="5" id="KW-0677">Repeat</keyword>
<feature type="transmembrane region" description="Helical" evidence="9">
    <location>
        <begin position="208"/>
        <end position="231"/>
    </location>
</feature>
<keyword evidence="6 9" id="KW-1133">Transmembrane helix</keyword>